<evidence type="ECO:0000256" key="1">
    <source>
        <dbReference type="SAM" id="Phobius"/>
    </source>
</evidence>
<evidence type="ECO:0000313" key="4">
    <source>
        <dbReference type="Proteomes" id="UP001339911"/>
    </source>
</evidence>
<dbReference type="RefSeq" id="WP_331205772.1">
    <property type="nucleotide sequence ID" value="NZ_JAZGQL010000001.1"/>
</dbReference>
<dbReference type="Pfam" id="PF13400">
    <property type="entry name" value="Tad"/>
    <property type="match status" value="1"/>
</dbReference>
<evidence type="ECO:0000313" key="3">
    <source>
        <dbReference type="EMBL" id="MEE6305374.1"/>
    </source>
</evidence>
<dbReference type="InterPro" id="IPR021202">
    <property type="entry name" value="Rv3654c-like"/>
</dbReference>
<keyword evidence="1" id="KW-0472">Membrane</keyword>
<protein>
    <submittedName>
        <fullName evidence="3">Rv3654c family TadE-like protein</fullName>
    </submittedName>
</protein>
<dbReference type="InterPro" id="IPR028087">
    <property type="entry name" value="Tad_N"/>
</dbReference>
<evidence type="ECO:0000259" key="2">
    <source>
        <dbReference type="Pfam" id="PF13400"/>
    </source>
</evidence>
<accession>A0ABU7S605</accession>
<keyword evidence="1" id="KW-0812">Transmembrane</keyword>
<reference evidence="3 4" key="1">
    <citation type="submission" date="2024-01" db="EMBL/GenBank/DDBJ databases">
        <title>Genome insights into Plantactinospora veratri sp. nov.</title>
        <authorList>
            <person name="Wang L."/>
        </authorList>
    </citation>
    <scope>NUCLEOTIDE SEQUENCE [LARGE SCALE GENOMIC DNA]</scope>
    <source>
        <strain evidence="3 4">NEAU-FHS4</strain>
    </source>
</reference>
<sequence>MQRPTGRGDHPISRSGGADRGSATLWLLAVGLVLVVFSLGAAAIGAARVARHQARVAADLGALAGAVHVLEGPDRACARATAIAAANSARITGCTLDGLDLLVTSEVTVEPLPGMTRVARATARAGPVRGEETGPVAT</sequence>
<keyword evidence="1" id="KW-1133">Transmembrane helix</keyword>
<dbReference type="Proteomes" id="UP001339911">
    <property type="component" value="Unassembled WGS sequence"/>
</dbReference>
<name>A0ABU7S605_9ACTN</name>
<dbReference type="EMBL" id="JAZGQL010000001">
    <property type="protein sequence ID" value="MEE6305374.1"/>
    <property type="molecule type" value="Genomic_DNA"/>
</dbReference>
<feature type="domain" description="Putative Flp pilus-assembly TadG-like N-terminal" evidence="2">
    <location>
        <begin position="21"/>
        <end position="67"/>
    </location>
</feature>
<gene>
    <name evidence="3" type="ORF">V1634_00800</name>
</gene>
<comment type="caution">
    <text evidence="3">The sequence shown here is derived from an EMBL/GenBank/DDBJ whole genome shotgun (WGS) entry which is preliminary data.</text>
</comment>
<proteinExistence type="predicted"/>
<organism evidence="3 4">
    <name type="scientific">Plantactinospora veratri</name>
    <dbReference type="NCBI Taxonomy" id="1436122"/>
    <lineage>
        <taxon>Bacteria</taxon>
        <taxon>Bacillati</taxon>
        <taxon>Actinomycetota</taxon>
        <taxon>Actinomycetes</taxon>
        <taxon>Micromonosporales</taxon>
        <taxon>Micromonosporaceae</taxon>
        <taxon>Plantactinospora</taxon>
    </lineage>
</organism>
<dbReference type="NCBIfam" id="TIGR03816">
    <property type="entry name" value="tadE_like_DECH"/>
    <property type="match status" value="1"/>
</dbReference>
<keyword evidence="4" id="KW-1185">Reference proteome</keyword>
<feature type="transmembrane region" description="Helical" evidence="1">
    <location>
        <begin position="25"/>
        <end position="47"/>
    </location>
</feature>